<comment type="caution">
    <text evidence="2">The sequence shown here is derived from an EMBL/GenBank/DDBJ whole genome shotgun (WGS) entry which is preliminary data.</text>
</comment>
<name>A0ABP7T479_9BURK</name>
<evidence type="ECO:0000313" key="3">
    <source>
        <dbReference type="Proteomes" id="UP001501353"/>
    </source>
</evidence>
<evidence type="ECO:0000313" key="2">
    <source>
        <dbReference type="EMBL" id="GAA4020712.1"/>
    </source>
</evidence>
<sequence>MTKLSRSDALDEVLSSTYKYHFKGVTMSAATLRPTTVKIDAETKERVKRLADARNRSSHWMILEAIRQYVGREEKRELMRQDAHHAWSNYQENGLHVTHEEADAWMAKLEAGQDAEPPICHV</sequence>
<dbReference type="InterPro" id="IPR002145">
    <property type="entry name" value="CopG"/>
</dbReference>
<dbReference type="Pfam" id="PF01402">
    <property type="entry name" value="RHH_1"/>
    <property type="match status" value="1"/>
</dbReference>
<gene>
    <name evidence="2" type="ORF">GCM10022212_16710</name>
</gene>
<reference evidence="3" key="1">
    <citation type="journal article" date="2019" name="Int. J. Syst. Evol. Microbiol.">
        <title>The Global Catalogue of Microorganisms (GCM) 10K type strain sequencing project: providing services to taxonomists for standard genome sequencing and annotation.</title>
        <authorList>
            <consortium name="The Broad Institute Genomics Platform"/>
            <consortium name="The Broad Institute Genome Sequencing Center for Infectious Disease"/>
            <person name="Wu L."/>
            <person name="Ma J."/>
        </authorList>
    </citation>
    <scope>NUCLEOTIDE SEQUENCE [LARGE SCALE GENOMIC DNA]</scope>
    <source>
        <strain evidence="3">JCM 16673</strain>
    </source>
</reference>
<feature type="domain" description="Ribbon-helix-helix protein CopG" evidence="1">
    <location>
        <begin position="34"/>
        <end position="73"/>
    </location>
</feature>
<dbReference type="RefSeq" id="WP_344762829.1">
    <property type="nucleotide sequence ID" value="NZ_BAAAZE010000008.1"/>
</dbReference>
<accession>A0ABP7T479</accession>
<dbReference type="EMBL" id="BAAAZE010000008">
    <property type="protein sequence ID" value="GAA4020712.1"/>
    <property type="molecule type" value="Genomic_DNA"/>
</dbReference>
<dbReference type="Proteomes" id="UP001501353">
    <property type="component" value="Unassembled WGS sequence"/>
</dbReference>
<dbReference type="InterPro" id="IPR013321">
    <property type="entry name" value="Arc_rbn_hlx_hlx"/>
</dbReference>
<dbReference type="InterPro" id="IPR010985">
    <property type="entry name" value="Ribbon_hlx_hlx"/>
</dbReference>
<dbReference type="CDD" id="cd22233">
    <property type="entry name" value="RHH_CopAso-like"/>
    <property type="match status" value="1"/>
</dbReference>
<protein>
    <recommendedName>
        <fullName evidence="1">Ribbon-helix-helix protein CopG domain-containing protein</fullName>
    </recommendedName>
</protein>
<dbReference type="Gene3D" id="1.10.1220.10">
    <property type="entry name" value="Met repressor-like"/>
    <property type="match status" value="1"/>
</dbReference>
<dbReference type="SUPFAM" id="SSF47598">
    <property type="entry name" value="Ribbon-helix-helix"/>
    <property type="match status" value="1"/>
</dbReference>
<evidence type="ECO:0000259" key="1">
    <source>
        <dbReference type="Pfam" id="PF01402"/>
    </source>
</evidence>
<keyword evidence="3" id="KW-1185">Reference proteome</keyword>
<organism evidence="2 3">
    <name type="scientific">Actimicrobium antarcticum</name>
    <dbReference type="NCBI Taxonomy" id="1051899"/>
    <lineage>
        <taxon>Bacteria</taxon>
        <taxon>Pseudomonadati</taxon>
        <taxon>Pseudomonadota</taxon>
        <taxon>Betaproteobacteria</taxon>
        <taxon>Burkholderiales</taxon>
        <taxon>Oxalobacteraceae</taxon>
        <taxon>Actimicrobium</taxon>
    </lineage>
</organism>
<proteinExistence type="predicted"/>